<protein>
    <submittedName>
        <fullName evidence="6">Helix-turn-helix domain-containing protein</fullName>
    </submittedName>
</protein>
<comment type="caution">
    <text evidence="6">The sequence shown here is derived from an EMBL/GenBank/DDBJ whole genome shotgun (WGS) entry which is preliminary data.</text>
</comment>
<dbReference type="SMART" id="SM00342">
    <property type="entry name" value="HTH_ARAC"/>
    <property type="match status" value="1"/>
</dbReference>
<evidence type="ECO:0000313" key="7">
    <source>
        <dbReference type="Proteomes" id="UP000327000"/>
    </source>
</evidence>
<dbReference type="PANTHER" id="PTHR46796:SF6">
    <property type="entry name" value="ARAC SUBFAMILY"/>
    <property type="match status" value="1"/>
</dbReference>
<keyword evidence="1" id="KW-0805">Transcription regulation</keyword>
<dbReference type="EMBL" id="VOKX01000018">
    <property type="protein sequence ID" value="KAB7846878.1"/>
    <property type="molecule type" value="Genomic_DNA"/>
</dbReference>
<feature type="region of interest" description="Disordered" evidence="4">
    <location>
        <begin position="129"/>
        <end position="169"/>
    </location>
</feature>
<feature type="region of interest" description="Disordered" evidence="4">
    <location>
        <begin position="1"/>
        <end position="29"/>
    </location>
</feature>
<dbReference type="OrthoDB" id="9799345at2"/>
<dbReference type="AlphaFoldDB" id="A0A5N5W9H6"/>
<accession>A0A5N5W9H6</accession>
<dbReference type="Pfam" id="PF14525">
    <property type="entry name" value="AraC_binding_2"/>
    <property type="match status" value="1"/>
</dbReference>
<dbReference type="InterPro" id="IPR009057">
    <property type="entry name" value="Homeodomain-like_sf"/>
</dbReference>
<dbReference type="InterPro" id="IPR018060">
    <property type="entry name" value="HTH_AraC"/>
</dbReference>
<dbReference type="Proteomes" id="UP000327000">
    <property type="component" value="Unassembled WGS sequence"/>
</dbReference>
<keyword evidence="2" id="KW-0238">DNA-binding</keyword>
<dbReference type="SUPFAM" id="SSF46689">
    <property type="entry name" value="Homeodomain-like"/>
    <property type="match status" value="1"/>
</dbReference>
<feature type="region of interest" description="Disordered" evidence="4">
    <location>
        <begin position="463"/>
        <end position="488"/>
    </location>
</feature>
<proteinExistence type="predicted"/>
<feature type="compositionally biased region" description="Polar residues" evidence="4">
    <location>
        <begin position="471"/>
        <end position="488"/>
    </location>
</feature>
<dbReference type="InterPro" id="IPR050204">
    <property type="entry name" value="AraC_XylS_family_regulators"/>
</dbReference>
<dbReference type="InterPro" id="IPR020449">
    <property type="entry name" value="Tscrpt_reg_AraC-type_HTH"/>
</dbReference>
<organism evidence="6 7">
    <name type="scientific">Streptomyces mobaraensis</name>
    <name type="common">Streptoverticillium mobaraense</name>
    <dbReference type="NCBI Taxonomy" id="35621"/>
    <lineage>
        <taxon>Bacteria</taxon>
        <taxon>Bacillati</taxon>
        <taxon>Actinomycetota</taxon>
        <taxon>Actinomycetes</taxon>
        <taxon>Kitasatosporales</taxon>
        <taxon>Streptomycetaceae</taxon>
        <taxon>Streptomyces</taxon>
    </lineage>
</organism>
<gene>
    <name evidence="6" type="ORF">FRZ00_11750</name>
</gene>
<dbReference type="GO" id="GO:0043565">
    <property type="term" value="F:sequence-specific DNA binding"/>
    <property type="evidence" value="ECO:0007669"/>
    <property type="project" value="InterPro"/>
</dbReference>
<evidence type="ECO:0000313" key="6">
    <source>
        <dbReference type="EMBL" id="KAB7846878.1"/>
    </source>
</evidence>
<sequence>MPPHQRRAPSESGRPGTSPPLRRVVTRRGPACGSGYRLGCGQDRLGVGGQSNDLRGVGAGVGGWVVCSVRVPSSSRRTMIPVTTAAITATVGTTSRTATAGSANGKPSAVPAARTAFTTARAVPACSANTARPAASGARDASGGLGVPGMPGVPATARSSADPGRPPARDTLARAAVRVAAHLLGPLRVATVTGSPGAVEPAPLAVPASGAVADHLVVAVHGRGAASFVRDGELLACGPHDVVVLDATTPFTFHEADDFVLHLIGVPRRLLGADPAVIDRLSGVHPHGRGSIASLLGPLLEDVAATGRELPSRAAEHLAGGFTGLLRALATESGTSGEASDTPPDRHPLASRLRAYVNERLGDRDLTPGGIAAHHHISTRLLHKLFAADGITVSGWIRQRRLEECRRELSGARTGRPHPPVASTAKRWGFPNAAHFSRTFRTIYGISPTEWRDLHVSSMPIRHDAGEGTVPTVTRTDTAPEGNQTRLP</sequence>
<dbReference type="Gene3D" id="1.10.10.60">
    <property type="entry name" value="Homeodomain-like"/>
    <property type="match status" value="1"/>
</dbReference>
<dbReference type="PRINTS" id="PR00032">
    <property type="entry name" value="HTHARAC"/>
</dbReference>
<name>A0A5N5W9H6_STRMB</name>
<evidence type="ECO:0000256" key="1">
    <source>
        <dbReference type="ARBA" id="ARBA00023015"/>
    </source>
</evidence>
<dbReference type="PANTHER" id="PTHR46796">
    <property type="entry name" value="HTH-TYPE TRANSCRIPTIONAL ACTIVATOR RHAS-RELATED"/>
    <property type="match status" value="1"/>
</dbReference>
<keyword evidence="3" id="KW-0804">Transcription</keyword>
<evidence type="ECO:0000256" key="4">
    <source>
        <dbReference type="SAM" id="MobiDB-lite"/>
    </source>
</evidence>
<dbReference type="Pfam" id="PF12833">
    <property type="entry name" value="HTH_18"/>
    <property type="match status" value="1"/>
</dbReference>
<dbReference type="GO" id="GO:0003700">
    <property type="term" value="F:DNA-binding transcription factor activity"/>
    <property type="evidence" value="ECO:0007669"/>
    <property type="project" value="InterPro"/>
</dbReference>
<keyword evidence="7" id="KW-1185">Reference proteome</keyword>
<evidence type="ECO:0000256" key="3">
    <source>
        <dbReference type="ARBA" id="ARBA00023163"/>
    </source>
</evidence>
<evidence type="ECO:0000259" key="5">
    <source>
        <dbReference type="PROSITE" id="PS01124"/>
    </source>
</evidence>
<dbReference type="InterPro" id="IPR035418">
    <property type="entry name" value="AraC-bd_2"/>
</dbReference>
<dbReference type="PROSITE" id="PS01124">
    <property type="entry name" value="HTH_ARAC_FAMILY_2"/>
    <property type="match status" value="1"/>
</dbReference>
<feature type="domain" description="HTH araC/xylS-type" evidence="5">
    <location>
        <begin position="351"/>
        <end position="454"/>
    </location>
</feature>
<reference evidence="6 7" key="1">
    <citation type="journal article" date="2019" name="Microb. Cell Fact.">
        <title>Exploring novel herbicidin analogues by transcriptional regulator overexpression and MS/MS molecular networking.</title>
        <authorList>
            <person name="Shi Y."/>
            <person name="Gu R."/>
            <person name="Li Y."/>
            <person name="Wang X."/>
            <person name="Ren W."/>
            <person name="Li X."/>
            <person name="Wang L."/>
            <person name="Xie Y."/>
            <person name="Hong B."/>
        </authorList>
    </citation>
    <scope>NUCLEOTIDE SEQUENCE [LARGE SCALE GENOMIC DNA]</scope>
    <source>
        <strain evidence="6 7">US-43</strain>
    </source>
</reference>
<evidence type="ECO:0000256" key="2">
    <source>
        <dbReference type="ARBA" id="ARBA00023125"/>
    </source>
</evidence>